<accession>A0A4R4AEP7</accession>
<dbReference type="EMBL" id="SMDC01000003">
    <property type="protein sequence ID" value="TCW37116.1"/>
    <property type="molecule type" value="Genomic_DNA"/>
</dbReference>
<dbReference type="PANTHER" id="PTHR30348">
    <property type="entry name" value="UNCHARACTERIZED PROTEIN YECE"/>
    <property type="match status" value="1"/>
</dbReference>
<reference evidence="2 3" key="1">
    <citation type="submission" date="2019-03" db="EMBL/GenBank/DDBJ databases">
        <title>Genomic Encyclopedia of Type Strains, Phase IV (KMG-IV): sequencing the most valuable type-strain genomes for metagenomic binning, comparative biology and taxonomic classification.</title>
        <authorList>
            <person name="Goeker M."/>
        </authorList>
    </citation>
    <scope>NUCLEOTIDE SEQUENCE [LARGE SCALE GENOMIC DNA]</scope>
    <source>
        <strain evidence="2 3">DSM 203</strain>
    </source>
</reference>
<organism evidence="2 3">
    <name type="scientific">Marichromatium gracile</name>
    <name type="common">Chromatium gracile</name>
    <dbReference type="NCBI Taxonomy" id="1048"/>
    <lineage>
        <taxon>Bacteria</taxon>
        <taxon>Pseudomonadati</taxon>
        <taxon>Pseudomonadota</taxon>
        <taxon>Gammaproteobacteria</taxon>
        <taxon>Chromatiales</taxon>
        <taxon>Chromatiaceae</taxon>
        <taxon>Marichromatium</taxon>
    </lineage>
</organism>
<dbReference type="Pfam" id="PF01904">
    <property type="entry name" value="DUF72"/>
    <property type="match status" value="1"/>
</dbReference>
<name>A0A4R4AEP7_MARGR</name>
<feature type="compositionally biased region" description="Low complexity" evidence="1">
    <location>
        <begin position="11"/>
        <end position="21"/>
    </location>
</feature>
<evidence type="ECO:0000256" key="1">
    <source>
        <dbReference type="SAM" id="MobiDB-lite"/>
    </source>
</evidence>
<dbReference type="InterPro" id="IPR002763">
    <property type="entry name" value="DUF72"/>
</dbReference>
<dbReference type="SUPFAM" id="SSF117396">
    <property type="entry name" value="TM1631-like"/>
    <property type="match status" value="1"/>
</dbReference>
<dbReference type="Proteomes" id="UP000295247">
    <property type="component" value="Unassembled WGS sequence"/>
</dbReference>
<dbReference type="AlphaFoldDB" id="A0A4R4AEP7"/>
<evidence type="ECO:0000313" key="3">
    <source>
        <dbReference type="Proteomes" id="UP000295247"/>
    </source>
</evidence>
<evidence type="ECO:0000313" key="2">
    <source>
        <dbReference type="EMBL" id="TCW37116.1"/>
    </source>
</evidence>
<sequence length="320" mass="34301">MTEQLDLFGAPTAAETVAPAPRSQPEQSLPAGLRLGTSSWSFPGWDGLVYAGAHPSSRLSRHGLGAYAAHPWYRTVGVDSGYHAPLPRARLAGYAEQVPPDFRFLVKAPALVTDPFERGGGGVPQAANPGFLDPARATELAVAPFVEALGDRAGVLLFQFPPLGRALAEQPRRFAEALYRFLHRLPQGPCYAVEVRDRDLLTRDLAEALRHGGARPAHALHPRLPDLAAQQQCFADLPPGPVVIRWMLHAGFGYEAARRRYAPFDRLHDPDPASRAAIARLVRAALGAGESVYVIVNNKAEGCAPLSLEALGAEILGGEG</sequence>
<dbReference type="PANTHER" id="PTHR30348:SF4">
    <property type="entry name" value="DUF72 DOMAIN-CONTAINING PROTEIN"/>
    <property type="match status" value="1"/>
</dbReference>
<dbReference type="Gene3D" id="3.20.20.410">
    <property type="entry name" value="Protein of unknown function UPF0759"/>
    <property type="match status" value="1"/>
</dbReference>
<gene>
    <name evidence="2" type="ORF">EDC29_103314</name>
</gene>
<dbReference type="RefSeq" id="WP_123143344.1">
    <property type="nucleotide sequence ID" value="NZ_NRRH01000017.1"/>
</dbReference>
<dbReference type="InterPro" id="IPR036520">
    <property type="entry name" value="UPF0759_sf"/>
</dbReference>
<comment type="caution">
    <text evidence="2">The sequence shown here is derived from an EMBL/GenBank/DDBJ whole genome shotgun (WGS) entry which is preliminary data.</text>
</comment>
<proteinExistence type="predicted"/>
<feature type="region of interest" description="Disordered" evidence="1">
    <location>
        <begin position="11"/>
        <end position="32"/>
    </location>
</feature>
<protein>
    <submittedName>
        <fullName evidence="2">Uncharacterized protein YecE (DUF72 family)</fullName>
    </submittedName>
</protein>